<dbReference type="OrthoDB" id="46988at2759"/>
<evidence type="ECO:0000256" key="3">
    <source>
        <dbReference type="ARBA" id="ARBA00007811"/>
    </source>
</evidence>
<feature type="transmembrane region" description="Helical" evidence="14">
    <location>
        <begin position="608"/>
        <end position="630"/>
    </location>
</feature>
<comment type="pathway">
    <text evidence="2 14">Lipid metabolism; fatty acid biosynthesis.</text>
</comment>
<keyword evidence="14" id="KW-0256">Endoplasmic reticulum</keyword>
<organism evidence="15 16">
    <name type="scientific">Chloropicon primus</name>
    <dbReference type="NCBI Taxonomy" id="1764295"/>
    <lineage>
        <taxon>Eukaryota</taxon>
        <taxon>Viridiplantae</taxon>
        <taxon>Chlorophyta</taxon>
        <taxon>Chloropicophyceae</taxon>
        <taxon>Chloropicales</taxon>
        <taxon>Chloropicaceae</taxon>
        <taxon>Chloropicon</taxon>
    </lineage>
</organism>
<name>A0A5B8MKG2_9CHLO</name>
<evidence type="ECO:0000256" key="13">
    <source>
        <dbReference type="ARBA" id="ARBA00036671"/>
    </source>
</evidence>
<dbReference type="UniPathway" id="UPA00094"/>
<evidence type="ECO:0000256" key="11">
    <source>
        <dbReference type="ARBA" id="ARBA00023160"/>
    </source>
</evidence>
<comment type="catalytic activity">
    <reaction evidence="13 14">
        <text>a very-long-chain (3R)-3-hydroxyacyl-CoA = a very-long-chain (2E)-enoyl-CoA + H2O</text>
        <dbReference type="Rhea" id="RHEA:45812"/>
        <dbReference type="ChEBI" id="CHEBI:15377"/>
        <dbReference type="ChEBI" id="CHEBI:83728"/>
        <dbReference type="ChEBI" id="CHEBI:85440"/>
        <dbReference type="EC" id="4.2.1.134"/>
    </reaction>
</comment>
<gene>
    <name evidence="15" type="ORF">A3770_05p36360</name>
</gene>
<evidence type="ECO:0000256" key="12">
    <source>
        <dbReference type="ARBA" id="ARBA00023239"/>
    </source>
</evidence>
<evidence type="ECO:0000256" key="2">
    <source>
        <dbReference type="ARBA" id="ARBA00005194"/>
    </source>
</evidence>
<evidence type="ECO:0000256" key="14">
    <source>
        <dbReference type="RuleBase" id="RU363109"/>
    </source>
</evidence>
<feature type="transmembrane region" description="Helical" evidence="14">
    <location>
        <begin position="499"/>
        <end position="519"/>
    </location>
</feature>
<comment type="function">
    <text evidence="14">Catalyzes the third of the four reactions of the long-chain fatty acids elongation cycle. This endoplasmic reticulum-bound enzymatic process, allows the addition of two carbons to the chain of long- and very long-chain fatty acids/VLCFAs per cycle. This enzyme catalyzes the dehydration of the 3-hydroxyacyl-CoA intermediate into trans-2,3-enoyl-CoA, within each cycle of fatty acid elongation. Thereby, it participates to the production of VLCFAs of different chain lengths that are involved in multiple biological processes as precursors of membrane lipids and lipid mediators.</text>
</comment>
<evidence type="ECO:0000313" key="16">
    <source>
        <dbReference type="Proteomes" id="UP000316726"/>
    </source>
</evidence>
<evidence type="ECO:0000256" key="1">
    <source>
        <dbReference type="ARBA" id="ARBA00004141"/>
    </source>
</evidence>
<keyword evidence="7 14" id="KW-0276">Fatty acid metabolism</keyword>
<dbReference type="AlphaFoldDB" id="A0A5B8MKG2"/>
<dbReference type="InterPro" id="IPR007482">
    <property type="entry name" value="Tyr_Pase-like_PTPLA"/>
</dbReference>
<dbReference type="Proteomes" id="UP000316726">
    <property type="component" value="Chromosome 5"/>
</dbReference>
<sequence length="724" mass="80238">MGGKRVERPPEGVEFPLDESNRRSTLALNAAAFAASVDGVDPTLAARIRTDAPKWRKRYAKYVVENVKTSAKSEKNALDVANAGLDYLHENMVFVRNERSMPLRTAMSEFKSDTFATGTIKGKGRVKGKHEYEVPYKNKVLRGDDLLVQIDRWVSQGVIEVSCGHALNEVARTESWLDLSGLYFVMLGASSAMGPFEFLMSHGANVIAVDIDRPHIWKKLIGIAKNSAGTLTFPLKKAQGSQSEASLAENAGCNLLTQTPEIRNWLQGIHKGKSLIIGSYAYLDGALFVKLSMAMDAIAKDLVASRKNTALAYLCTPTDCHIGTASASAVANKNYRRSPAWQTVLSLFGAGLKRNTYKKVTDEEGNNFHCVDAIVPEQGPNYILAKRLQHWRAIVSRDKGSVVSSNVAPATRTLSVVHNISFKMAYGGMKHFKPLEVFDQETSSAVMAGLLVYDLMCANSAANPSTELANPLCLFSETSFHGGAWRCGHKYSTIGTSAVLMYILTEVLVTAYLFLYNIFQVLGWGYVAYLTFNLAKAADFDHRTLTKQNAWGSVGVPLRFFQDLALMEVVHAMLGMTSSHWMTVLIQIASRILLVEAFILVPEAQDTIWLYGILVAWGITEVVRYSFYALKLLGREIPLLTWLRYTLFLVLYPLGVLSELFCIHSVVNKWVGWDTVGAKYAGYKLPLQLAYYSLYVPFFPVLYGHMLHQRKKVLGGSKGKQKQA</sequence>
<evidence type="ECO:0000256" key="4">
    <source>
        <dbReference type="ARBA" id="ARBA00013122"/>
    </source>
</evidence>
<keyword evidence="6 14" id="KW-0812">Transmembrane</keyword>
<keyword evidence="11 14" id="KW-0275">Fatty acid biosynthesis</keyword>
<keyword evidence="8 14" id="KW-1133">Transmembrane helix</keyword>
<dbReference type="PANTHER" id="PTHR11035:SF3">
    <property type="entry name" value="VERY-LONG-CHAIN (3R)-3-HYDROXYACYL-COA DEHYDRATASE"/>
    <property type="match status" value="1"/>
</dbReference>
<keyword evidence="12 14" id="KW-0456">Lyase</keyword>
<dbReference type="EC" id="4.2.1.134" evidence="4 14"/>
<dbReference type="GO" id="GO:0030148">
    <property type="term" value="P:sphingolipid biosynthetic process"/>
    <property type="evidence" value="ECO:0007669"/>
    <property type="project" value="TreeGrafter"/>
</dbReference>
<dbReference type="PANTHER" id="PTHR11035">
    <property type="entry name" value="VERY-LONG-CHAIN (3R)-3-HYDROXYACYL-COA DEHYDRATASE"/>
    <property type="match status" value="1"/>
</dbReference>
<dbReference type="Pfam" id="PF04387">
    <property type="entry name" value="PTPLA"/>
    <property type="match status" value="1"/>
</dbReference>
<dbReference type="GO" id="GO:0042761">
    <property type="term" value="P:very long-chain fatty acid biosynthetic process"/>
    <property type="evidence" value="ECO:0007669"/>
    <property type="project" value="TreeGrafter"/>
</dbReference>
<feature type="transmembrane region" description="Helical" evidence="14">
    <location>
        <begin position="687"/>
        <end position="704"/>
    </location>
</feature>
<reference evidence="15 16" key="1">
    <citation type="submission" date="2018-07" db="EMBL/GenBank/DDBJ databases">
        <title>The complete nuclear genome of the prasinophyte Chloropicon primus (CCMP1205).</title>
        <authorList>
            <person name="Pombert J.-F."/>
            <person name="Otis C."/>
            <person name="Turmel M."/>
            <person name="Lemieux C."/>
        </authorList>
    </citation>
    <scope>NUCLEOTIDE SEQUENCE [LARGE SCALE GENOMIC DNA]</scope>
    <source>
        <strain evidence="15 16">CCMP1205</strain>
    </source>
</reference>
<dbReference type="GO" id="GO:0102158">
    <property type="term" value="F:very-long-chain (3R)-3-hydroxyacyl-CoA dehydratase activity"/>
    <property type="evidence" value="ECO:0007669"/>
    <property type="project" value="UniProtKB-EC"/>
</dbReference>
<dbReference type="GO" id="GO:0030497">
    <property type="term" value="P:fatty acid elongation"/>
    <property type="evidence" value="ECO:0007669"/>
    <property type="project" value="TreeGrafter"/>
</dbReference>
<comment type="caution">
    <text evidence="14">Lacks conserved residue(s) required for the propagation of feature annotation.</text>
</comment>
<keyword evidence="16" id="KW-1185">Reference proteome</keyword>
<evidence type="ECO:0000256" key="9">
    <source>
        <dbReference type="ARBA" id="ARBA00023098"/>
    </source>
</evidence>
<feature type="transmembrane region" description="Helical" evidence="14">
    <location>
        <begin position="642"/>
        <end position="667"/>
    </location>
</feature>
<proteinExistence type="inferred from homology"/>
<protein>
    <recommendedName>
        <fullName evidence="4 14">Very-long-chain (3R)-3-hydroxyacyl-CoA dehydratase</fullName>
        <ecNumber evidence="4 14">4.2.1.134</ecNumber>
    </recommendedName>
</protein>
<evidence type="ECO:0000256" key="5">
    <source>
        <dbReference type="ARBA" id="ARBA00022516"/>
    </source>
</evidence>
<evidence type="ECO:0000256" key="6">
    <source>
        <dbReference type="ARBA" id="ARBA00022692"/>
    </source>
</evidence>
<evidence type="ECO:0000256" key="8">
    <source>
        <dbReference type="ARBA" id="ARBA00022989"/>
    </source>
</evidence>
<comment type="subcellular location">
    <subcellularLocation>
        <location evidence="14">Endoplasmic reticulum membrane</location>
        <topology evidence="14">Multi-pass membrane protein</topology>
    </subcellularLocation>
    <subcellularLocation>
        <location evidence="1">Membrane</location>
        <topology evidence="1">Multi-pass membrane protein</topology>
    </subcellularLocation>
</comment>
<evidence type="ECO:0000256" key="10">
    <source>
        <dbReference type="ARBA" id="ARBA00023136"/>
    </source>
</evidence>
<keyword evidence="10 14" id="KW-0472">Membrane</keyword>
<accession>A0A5B8MKG2</accession>
<comment type="similarity">
    <text evidence="3 14">Belongs to the very long-chain fatty acids dehydratase HACD family.</text>
</comment>
<keyword evidence="9 14" id="KW-0443">Lipid metabolism</keyword>
<dbReference type="GO" id="GO:0005789">
    <property type="term" value="C:endoplasmic reticulum membrane"/>
    <property type="evidence" value="ECO:0007669"/>
    <property type="project" value="UniProtKB-SubCell"/>
</dbReference>
<evidence type="ECO:0000313" key="15">
    <source>
        <dbReference type="EMBL" id="QDZ21118.1"/>
    </source>
</evidence>
<keyword evidence="5 14" id="KW-0444">Lipid biosynthesis</keyword>
<dbReference type="EMBL" id="CP031038">
    <property type="protein sequence ID" value="QDZ21118.1"/>
    <property type="molecule type" value="Genomic_DNA"/>
</dbReference>
<evidence type="ECO:0000256" key="7">
    <source>
        <dbReference type="ARBA" id="ARBA00022832"/>
    </source>
</evidence>
<dbReference type="STRING" id="1764295.A0A5B8MKG2"/>